<dbReference type="RefSeq" id="WP_166101095.1">
    <property type="nucleotide sequence ID" value="NZ_CP096255.1"/>
</dbReference>
<reference evidence="1" key="2">
    <citation type="submission" date="2022-04" db="EMBL/GenBank/DDBJ databases">
        <authorList>
            <person name="Bromfield E.S.P."/>
            <person name="Cloutier S."/>
        </authorList>
    </citation>
    <scope>NUCLEOTIDE SEQUENCE</scope>
    <source>
        <strain evidence="1">1S5</strain>
    </source>
</reference>
<name>A0A8T5VHN1_9BRAD</name>
<organism evidence="1 2">
    <name type="scientific">Bradyrhizobium barranii subsp. apii</name>
    <dbReference type="NCBI Taxonomy" id="2819348"/>
    <lineage>
        <taxon>Bacteria</taxon>
        <taxon>Pseudomonadati</taxon>
        <taxon>Pseudomonadota</taxon>
        <taxon>Alphaproteobacteria</taxon>
        <taxon>Hyphomicrobiales</taxon>
        <taxon>Nitrobacteraceae</taxon>
        <taxon>Bradyrhizobium</taxon>
        <taxon>Bradyrhizobium barranii</taxon>
    </lineage>
</organism>
<protein>
    <submittedName>
        <fullName evidence="1">Uncharacterized protein</fullName>
    </submittedName>
</protein>
<dbReference type="EMBL" id="CP096255">
    <property type="protein sequence ID" value="UPT89901.1"/>
    <property type="molecule type" value="Genomic_DNA"/>
</dbReference>
<accession>A0A8T5VHN1</accession>
<reference evidence="1" key="1">
    <citation type="journal article" date="2017" name="Syst. Appl. Microbiol.">
        <title>Soybeans inoculated with root zone soils of Canadian native legumes harbour diverse and novel Bradyrhizobium spp. that possess agricultural potential.</title>
        <authorList>
            <person name="Bromfield E.S.P."/>
            <person name="Cloutier S."/>
            <person name="Tambong J.T."/>
            <person name="Tran Thi T.V."/>
        </authorList>
    </citation>
    <scope>NUCLEOTIDE SEQUENCE</scope>
    <source>
        <strain evidence="1">1S5</strain>
    </source>
</reference>
<evidence type="ECO:0000313" key="1">
    <source>
        <dbReference type="EMBL" id="UPT89901.1"/>
    </source>
</evidence>
<proteinExistence type="predicted"/>
<sequence length="61" mass="6551">MKLSRTIGLAVAVSVRIPTKPAMHSNSKPAGYSDLKPATRGVVRMGQFHDVVEGWEGQETG</sequence>
<dbReference type="Proteomes" id="UP000551709">
    <property type="component" value="Chromosome"/>
</dbReference>
<dbReference type="AlphaFoldDB" id="A0A8T5VHN1"/>
<evidence type="ECO:0000313" key="2">
    <source>
        <dbReference type="Proteomes" id="UP000551709"/>
    </source>
</evidence>
<gene>
    <name evidence="1" type="ORF">HAP41_0000013615</name>
</gene>